<dbReference type="SUPFAM" id="SSF53448">
    <property type="entry name" value="Nucleotide-diphospho-sugar transferases"/>
    <property type="match status" value="1"/>
</dbReference>
<keyword evidence="1" id="KW-0808">Transferase</keyword>
<evidence type="ECO:0008006" key="3">
    <source>
        <dbReference type="Google" id="ProtNLM"/>
    </source>
</evidence>
<proteinExistence type="predicted"/>
<dbReference type="Gene3D" id="3.90.550.20">
    <property type="match status" value="1"/>
</dbReference>
<dbReference type="Pfam" id="PF04488">
    <property type="entry name" value="Gly_transf_sug"/>
    <property type="match status" value="1"/>
</dbReference>
<accession>A0A6C0HVV1</accession>
<dbReference type="PANTHER" id="PTHR32385:SF15">
    <property type="entry name" value="INOSITOL PHOSPHOCERAMIDE MANNOSYLTRANSFERASE 1"/>
    <property type="match status" value="1"/>
</dbReference>
<dbReference type="PANTHER" id="PTHR32385">
    <property type="entry name" value="MANNOSYL PHOSPHORYLINOSITOL CERAMIDE SYNTHASE"/>
    <property type="match status" value="1"/>
</dbReference>
<reference evidence="2" key="1">
    <citation type="journal article" date="2020" name="Nature">
        <title>Giant virus diversity and host interactions through global metagenomics.</title>
        <authorList>
            <person name="Schulz F."/>
            <person name="Roux S."/>
            <person name="Paez-Espino D."/>
            <person name="Jungbluth S."/>
            <person name="Walsh D.A."/>
            <person name="Denef V.J."/>
            <person name="McMahon K.D."/>
            <person name="Konstantinidis K.T."/>
            <person name="Eloe-Fadrosh E.A."/>
            <person name="Kyrpides N.C."/>
            <person name="Woyke T."/>
        </authorList>
    </citation>
    <scope>NUCLEOTIDE SEQUENCE</scope>
    <source>
        <strain evidence="2">GVMAG-M-3300023184-177</strain>
    </source>
</reference>
<dbReference type="AlphaFoldDB" id="A0A6C0HVV1"/>
<dbReference type="InterPro" id="IPR051706">
    <property type="entry name" value="Glycosyltransferase_domain"/>
</dbReference>
<sequence length="267" mass="32497">MHTIILLIILFILVLMYYFKYNKNNQEHFELNQNIPKVIYLTYKIKNIPESVINKFKQVYPDYEIKIYDNNDCIDFLNKEFGQEYVDIFNFIKDGPIKADFWRVCILYKYGGIYSDVDVVPNINIEEILESDTTFLTCISHDYFTLNPHFIVCIPNHIVLKLCIDKYLEFYRNKKIYNYWDWSVVFIIKNIIKKKIDVTIFTKNIYLDKDNNKYQFLNEKIKFNILDFNLIHLLYKIFISETDRKCVYNNKVILYNKNNNYKEHQFL</sequence>
<dbReference type="GO" id="GO:0000030">
    <property type="term" value="F:mannosyltransferase activity"/>
    <property type="evidence" value="ECO:0007669"/>
    <property type="project" value="TreeGrafter"/>
</dbReference>
<organism evidence="2">
    <name type="scientific">viral metagenome</name>
    <dbReference type="NCBI Taxonomy" id="1070528"/>
    <lineage>
        <taxon>unclassified sequences</taxon>
        <taxon>metagenomes</taxon>
        <taxon>organismal metagenomes</taxon>
    </lineage>
</organism>
<name>A0A6C0HVV1_9ZZZZ</name>
<dbReference type="EMBL" id="MN740022">
    <property type="protein sequence ID" value="QHT84669.1"/>
    <property type="molecule type" value="Genomic_DNA"/>
</dbReference>
<dbReference type="InterPro" id="IPR029044">
    <property type="entry name" value="Nucleotide-diphossugar_trans"/>
</dbReference>
<dbReference type="GO" id="GO:0016020">
    <property type="term" value="C:membrane"/>
    <property type="evidence" value="ECO:0007669"/>
    <property type="project" value="GOC"/>
</dbReference>
<evidence type="ECO:0000313" key="2">
    <source>
        <dbReference type="EMBL" id="QHT84669.1"/>
    </source>
</evidence>
<evidence type="ECO:0000256" key="1">
    <source>
        <dbReference type="ARBA" id="ARBA00022679"/>
    </source>
</evidence>
<dbReference type="GO" id="GO:0051999">
    <property type="term" value="P:mannosyl-inositol phosphorylceramide biosynthetic process"/>
    <property type="evidence" value="ECO:0007669"/>
    <property type="project" value="TreeGrafter"/>
</dbReference>
<protein>
    <recommendedName>
        <fullName evidence="3">Glycosyltransferase</fullName>
    </recommendedName>
</protein>
<dbReference type="InterPro" id="IPR007577">
    <property type="entry name" value="GlycoTrfase_DXD_sugar-bd_CS"/>
</dbReference>